<proteinExistence type="predicted"/>
<name>A0AC35UF37_9BILA</name>
<evidence type="ECO:0000313" key="1">
    <source>
        <dbReference type="Proteomes" id="UP000095286"/>
    </source>
</evidence>
<organism evidence="1 2">
    <name type="scientific">Rhabditophanes sp. KR3021</name>
    <dbReference type="NCBI Taxonomy" id="114890"/>
    <lineage>
        <taxon>Eukaryota</taxon>
        <taxon>Metazoa</taxon>
        <taxon>Ecdysozoa</taxon>
        <taxon>Nematoda</taxon>
        <taxon>Chromadorea</taxon>
        <taxon>Rhabditida</taxon>
        <taxon>Tylenchina</taxon>
        <taxon>Panagrolaimomorpha</taxon>
        <taxon>Strongyloidoidea</taxon>
        <taxon>Alloionematidae</taxon>
        <taxon>Rhabditophanes</taxon>
    </lineage>
</organism>
<dbReference type="WBParaSite" id="RSKR_0001087100.1">
    <property type="protein sequence ID" value="RSKR_0001087100.1"/>
    <property type="gene ID" value="RSKR_0001087100"/>
</dbReference>
<evidence type="ECO:0000313" key="2">
    <source>
        <dbReference type="WBParaSite" id="RSKR_0001087100.1"/>
    </source>
</evidence>
<reference evidence="2" key="1">
    <citation type="submission" date="2016-11" db="UniProtKB">
        <authorList>
            <consortium name="WormBaseParasite"/>
        </authorList>
    </citation>
    <scope>IDENTIFICATION</scope>
    <source>
        <strain evidence="2">KR3021</strain>
    </source>
</reference>
<protein>
    <submittedName>
        <fullName evidence="2">Epoxide hydrolase</fullName>
    </submittedName>
</protein>
<accession>A0AC35UF37</accession>
<dbReference type="Proteomes" id="UP000095286">
    <property type="component" value="Unplaced"/>
</dbReference>
<sequence>MIILLKVVLPKNEYWGSGVEKADNEAIVDFKIHVSDGELTDLKNRLVNSRIGHTTLEDVKSFEYGVNTKALLDIKNYWLNKYDWKKQEAMLNAFPQFKTQIEGLNIHYIHAKPPKNKYTTVYPLLMVHGWPGSVLEFYKLIPMLTDPATVDPKIDFAFELIVPSLPGYGFSDSSKKSGLNQLVTARIFKKLLSRLGHGKAFVAGTDWGSLVVSNLARFWPEHCKGLHITMAFVQPSTPKQWFYTIAGNIAPSLVFKNPLHHNYSTKRLFMNVMKESGYMHIQATKPDTVGVSLNDSPLGLAAYILEKFSTWTDPRFVDLEDGGLTKYFTMDELLTNVMIYWTQGNIVNSQRYYKEHFRDQDSMEASKMFINVPTGYAAFPHDIGERLPEEIFQLSFNMLTYNDFKGHEGGHFAAFQAPKLVALDVINFVKQVIYFPRN</sequence>